<dbReference type="EMBL" id="LR796158">
    <property type="protein sequence ID" value="CAB4121973.1"/>
    <property type="molecule type" value="Genomic_DNA"/>
</dbReference>
<name>A0A6J5KL05_9CAUD</name>
<evidence type="ECO:0000313" key="1">
    <source>
        <dbReference type="EMBL" id="CAB4121973.1"/>
    </source>
</evidence>
<evidence type="ECO:0008006" key="2">
    <source>
        <dbReference type="Google" id="ProtNLM"/>
    </source>
</evidence>
<reference evidence="1" key="1">
    <citation type="submission" date="2020-04" db="EMBL/GenBank/DDBJ databases">
        <authorList>
            <person name="Chiriac C."/>
            <person name="Salcher M."/>
            <person name="Ghai R."/>
            <person name="Kavagutti S V."/>
        </authorList>
    </citation>
    <scope>NUCLEOTIDE SEQUENCE</scope>
</reference>
<gene>
    <name evidence="1" type="ORF">UFOVP19_32</name>
</gene>
<protein>
    <recommendedName>
        <fullName evidence="2">Lin1244/Lin1753-like N-terminal domain-containing protein</fullName>
    </recommendedName>
</protein>
<organism evidence="1">
    <name type="scientific">uncultured Caudovirales phage</name>
    <dbReference type="NCBI Taxonomy" id="2100421"/>
    <lineage>
        <taxon>Viruses</taxon>
        <taxon>Duplodnaviria</taxon>
        <taxon>Heunggongvirae</taxon>
        <taxon>Uroviricota</taxon>
        <taxon>Caudoviricetes</taxon>
        <taxon>Peduoviridae</taxon>
        <taxon>Maltschvirus</taxon>
        <taxon>Maltschvirus maltsch</taxon>
    </lineage>
</organism>
<accession>A0A6J5KL05</accession>
<sequence>MRPVGIPNPICIMAKDPAFLFYPNDYLGGTLGMTFEEKGAYIELLMLQFNRGHMEGHMIGQVVGQLWVKLQDKFMQDSEGLWYNERLDIEKERRKTFTESRRNNILGKNQHTKNKEKEVGHMTTHMIGHMENENINVNTNDIFINNIKEYKELLGDSYDEFIEYWCEPNKNGKLRYEAEKFFDIKRRINTWIKNKLRYGNTKTFKPTVTSQQRMEALKQWVHS</sequence>
<proteinExistence type="predicted"/>